<evidence type="ECO:0000313" key="4">
    <source>
        <dbReference type="Proteomes" id="UP001165060"/>
    </source>
</evidence>
<sequence>MNKIPTLLAASAVSSASLLPPLPTPLSTPPSSFSAPSTAADSAKPTFQRLPASKLRTRLTSVGRLSHATSTVSNPSIASFFLLLSSAPADPLTAASFSTTFERVCSSPRYARFASKLDPRGRFFEPIPSFEPSAAVTQTVHPVLGKGEVQRIVGGMLTQSGLPSGAEPGGPPRVGWSAKVSHGLLGSSGVLPPNALLDPGLTTESLLFFNASHAIADGVSLGNVLTEVADERDEIKGQIASALEERKKNKTSKKKLSLLQRITKFLLSLRWFARGLATLSAQQLRMLFSSGRATNPFLPLMVPGSTKRSVAWAQAGEVRDALAVARHFNKATVNDLFVACVAGAVRRQVREHQKAGRLGGAGEVDNIKVVIPVHLFGGVLLPKQAIGNKIGAVSAEIPTGGLDSLDATRAALRITKDTPAPLVAFAAAKVVSYLPGAVAKGLMKIATSNACVAISNVRGPEKALHIGGRKVEACCGFVPPPPDVPVGVVVQSYAGKVTVTVNADAACVPDGDEFLGFVLDEYVRCAREFNVSNGFSGSGE</sequence>
<dbReference type="EMBL" id="BRYB01000544">
    <property type="protein sequence ID" value="GMI32309.1"/>
    <property type="molecule type" value="Genomic_DNA"/>
</dbReference>
<name>A0ABQ6MTZ0_9STRA</name>
<protein>
    <recommendedName>
        <fullName evidence="2">O-acyltransferase WSD1 C-terminal domain-containing protein</fullName>
    </recommendedName>
</protein>
<feature type="compositionally biased region" description="Low complexity" evidence="1">
    <location>
        <begin position="29"/>
        <end position="43"/>
    </location>
</feature>
<gene>
    <name evidence="3" type="ORF">TeGR_g1560</name>
</gene>
<dbReference type="Pfam" id="PF06974">
    <property type="entry name" value="WS_DGAT_C"/>
    <property type="match status" value="1"/>
</dbReference>
<comment type="caution">
    <text evidence="3">The sequence shown here is derived from an EMBL/GenBank/DDBJ whole genome shotgun (WGS) entry which is preliminary data.</text>
</comment>
<accession>A0ABQ6MTZ0</accession>
<dbReference type="InterPro" id="IPR045034">
    <property type="entry name" value="O-acyltransferase_WSD1-like"/>
</dbReference>
<evidence type="ECO:0000259" key="2">
    <source>
        <dbReference type="Pfam" id="PF06974"/>
    </source>
</evidence>
<proteinExistence type="predicted"/>
<evidence type="ECO:0000313" key="3">
    <source>
        <dbReference type="EMBL" id="GMI32309.1"/>
    </source>
</evidence>
<evidence type="ECO:0000256" key="1">
    <source>
        <dbReference type="SAM" id="MobiDB-lite"/>
    </source>
</evidence>
<dbReference type="PANTHER" id="PTHR31650:SF1">
    <property type="entry name" value="WAX ESTER SYNTHASE_DIACYLGLYCEROL ACYLTRANSFERASE 4-RELATED"/>
    <property type="match status" value="1"/>
</dbReference>
<dbReference type="PANTHER" id="PTHR31650">
    <property type="entry name" value="O-ACYLTRANSFERASE (WSD1-LIKE) FAMILY PROTEIN"/>
    <property type="match status" value="1"/>
</dbReference>
<reference evidence="3 4" key="1">
    <citation type="journal article" date="2023" name="Commun. Biol.">
        <title>Genome analysis of Parmales, the sister group of diatoms, reveals the evolutionary specialization of diatoms from phago-mixotrophs to photoautotrophs.</title>
        <authorList>
            <person name="Ban H."/>
            <person name="Sato S."/>
            <person name="Yoshikawa S."/>
            <person name="Yamada K."/>
            <person name="Nakamura Y."/>
            <person name="Ichinomiya M."/>
            <person name="Sato N."/>
            <person name="Blanc-Mathieu R."/>
            <person name="Endo H."/>
            <person name="Kuwata A."/>
            <person name="Ogata H."/>
        </authorList>
    </citation>
    <scope>NUCLEOTIDE SEQUENCE [LARGE SCALE GENOMIC DNA]</scope>
</reference>
<feature type="domain" description="O-acyltransferase WSD1 C-terminal" evidence="2">
    <location>
        <begin position="387"/>
        <end position="516"/>
    </location>
</feature>
<dbReference type="Proteomes" id="UP001165060">
    <property type="component" value="Unassembled WGS sequence"/>
</dbReference>
<keyword evidence="4" id="KW-1185">Reference proteome</keyword>
<organism evidence="3 4">
    <name type="scientific">Tetraparma gracilis</name>
    <dbReference type="NCBI Taxonomy" id="2962635"/>
    <lineage>
        <taxon>Eukaryota</taxon>
        <taxon>Sar</taxon>
        <taxon>Stramenopiles</taxon>
        <taxon>Ochrophyta</taxon>
        <taxon>Bolidophyceae</taxon>
        <taxon>Parmales</taxon>
        <taxon>Triparmaceae</taxon>
        <taxon>Tetraparma</taxon>
    </lineage>
</organism>
<feature type="region of interest" description="Disordered" evidence="1">
    <location>
        <begin position="27"/>
        <end position="46"/>
    </location>
</feature>
<dbReference type="InterPro" id="IPR009721">
    <property type="entry name" value="O-acyltransferase_WSD1_C"/>
</dbReference>